<feature type="region of interest" description="Disordered" evidence="2">
    <location>
        <begin position="33"/>
        <end position="55"/>
    </location>
</feature>
<dbReference type="EMBL" id="JAVRET010000056">
    <property type="protein sequence ID" value="MDT0411655.1"/>
    <property type="molecule type" value="Genomic_DNA"/>
</dbReference>
<dbReference type="RefSeq" id="WP_009063366.1">
    <property type="nucleotide sequence ID" value="NZ_JAVRET010000056.1"/>
</dbReference>
<dbReference type="Gene3D" id="3.40.80.10">
    <property type="entry name" value="Peptidoglycan recognition protein-like"/>
    <property type="match status" value="1"/>
</dbReference>
<accession>A0ABU2R4T6</accession>
<reference evidence="5" key="1">
    <citation type="submission" date="2023-07" db="EMBL/GenBank/DDBJ databases">
        <title>30 novel species of actinomycetes from the DSMZ collection.</title>
        <authorList>
            <person name="Nouioui I."/>
        </authorList>
    </citation>
    <scope>NUCLEOTIDE SEQUENCE [LARGE SCALE GENOMIC DNA]</scope>
    <source>
        <strain evidence="5">DSM 41979</strain>
    </source>
</reference>
<gene>
    <name evidence="4" type="ORF">RM698_21745</name>
</gene>
<dbReference type="SMART" id="SM00701">
    <property type="entry name" value="PGRP"/>
    <property type="match status" value="1"/>
</dbReference>
<dbReference type="Pfam" id="PF01510">
    <property type="entry name" value="Amidase_2"/>
    <property type="match status" value="1"/>
</dbReference>
<comment type="caution">
    <text evidence="4">The sequence shown here is derived from an EMBL/GenBank/DDBJ whole genome shotgun (WGS) entry which is preliminary data.</text>
</comment>
<dbReference type="InterPro" id="IPR036505">
    <property type="entry name" value="Amidase/PGRP_sf"/>
</dbReference>
<dbReference type="InterPro" id="IPR015510">
    <property type="entry name" value="PGRP"/>
</dbReference>
<sequence length="308" mass="32480">MITKPRSALVAAAAVLVVAAVVLGLALSGAFDSGGGGGHRETGSERAASTPPPAAAALRPRFVSRAKWGADPRLLDQKPHYADSVHAIVIHHTDTPNGYSCADSASYVRDIYQAHATARGWGDIGYNFLVDRCGTIFEGRLGGVDRPVIGAHTVGLNKGTTGIAAIGTYTAGVPVPAPMRRSIERIIAWKLGLTEISPSARTQLISTNSKSRFPKDTSVNLPTVLGHIEAYETDCPGQALMDLLPEFRRAALKLQGKAKLLAAQGASRSPETADRGQGGVPGPPMEPRREPGATNHRSGARRRKIPPR</sequence>
<dbReference type="Proteomes" id="UP001183610">
    <property type="component" value="Unassembled WGS sequence"/>
</dbReference>
<evidence type="ECO:0000256" key="1">
    <source>
        <dbReference type="ARBA" id="ARBA00007553"/>
    </source>
</evidence>
<evidence type="ECO:0000313" key="4">
    <source>
        <dbReference type="EMBL" id="MDT0411655.1"/>
    </source>
</evidence>
<evidence type="ECO:0000313" key="5">
    <source>
        <dbReference type="Proteomes" id="UP001183610"/>
    </source>
</evidence>
<feature type="region of interest" description="Disordered" evidence="2">
    <location>
        <begin position="262"/>
        <end position="308"/>
    </location>
</feature>
<organism evidence="4 5">
    <name type="scientific">Streptomyces evansiae</name>
    <dbReference type="NCBI Taxonomy" id="3075535"/>
    <lineage>
        <taxon>Bacteria</taxon>
        <taxon>Bacillati</taxon>
        <taxon>Actinomycetota</taxon>
        <taxon>Actinomycetes</taxon>
        <taxon>Kitasatosporales</taxon>
        <taxon>Streptomycetaceae</taxon>
        <taxon>Streptomyces</taxon>
    </lineage>
</organism>
<proteinExistence type="inferred from homology"/>
<evidence type="ECO:0000256" key="2">
    <source>
        <dbReference type="SAM" id="MobiDB-lite"/>
    </source>
</evidence>
<keyword evidence="5" id="KW-1185">Reference proteome</keyword>
<evidence type="ECO:0000259" key="3">
    <source>
        <dbReference type="SMART" id="SM00701"/>
    </source>
</evidence>
<comment type="similarity">
    <text evidence="1">Belongs to the N-acetylmuramoyl-L-alanine amidase 2 family.</text>
</comment>
<feature type="compositionally biased region" description="Basic residues" evidence="2">
    <location>
        <begin position="298"/>
        <end position="308"/>
    </location>
</feature>
<dbReference type="CDD" id="cd06583">
    <property type="entry name" value="PGRP"/>
    <property type="match status" value="1"/>
</dbReference>
<dbReference type="InterPro" id="IPR006619">
    <property type="entry name" value="PGRP_domain_met/bac"/>
</dbReference>
<dbReference type="PANTHER" id="PTHR11022:SF41">
    <property type="entry name" value="PEPTIDOGLYCAN-RECOGNITION PROTEIN LC-RELATED"/>
    <property type="match status" value="1"/>
</dbReference>
<dbReference type="PANTHER" id="PTHR11022">
    <property type="entry name" value="PEPTIDOGLYCAN RECOGNITION PROTEIN"/>
    <property type="match status" value="1"/>
</dbReference>
<dbReference type="SUPFAM" id="SSF55846">
    <property type="entry name" value="N-acetylmuramoyl-L-alanine amidase-like"/>
    <property type="match status" value="1"/>
</dbReference>
<feature type="domain" description="Peptidoglycan recognition protein family" evidence="3">
    <location>
        <begin position="60"/>
        <end position="209"/>
    </location>
</feature>
<protein>
    <submittedName>
        <fullName evidence="4">Peptidoglycan recognition protein</fullName>
    </submittedName>
</protein>
<name>A0ABU2R4T6_9ACTN</name>
<dbReference type="InterPro" id="IPR002502">
    <property type="entry name" value="Amidase_domain"/>
</dbReference>